<dbReference type="InterPro" id="IPR002938">
    <property type="entry name" value="FAD-bd"/>
</dbReference>
<feature type="domain" description="FAD-binding" evidence="2">
    <location>
        <begin position="10"/>
        <end position="350"/>
    </location>
</feature>
<dbReference type="NCBIfam" id="NF004829">
    <property type="entry name" value="PRK06183.1-3"/>
    <property type="match status" value="1"/>
</dbReference>
<dbReference type="Gene3D" id="3.50.50.60">
    <property type="entry name" value="FAD/NAD(P)-binding domain"/>
    <property type="match status" value="1"/>
</dbReference>
<dbReference type="PANTHER" id="PTHR43476">
    <property type="entry name" value="3-(3-HYDROXY-PHENYL)PROPIONATE/3-HYDROXYCINNAMIC ACID HYDROXYLASE"/>
    <property type="match status" value="1"/>
</dbReference>
<dbReference type="AlphaFoldDB" id="A0AAE6C8H6"/>
<evidence type="ECO:0000313" key="3">
    <source>
        <dbReference type="EMBL" id="QAU46556.1"/>
    </source>
</evidence>
<dbReference type="GO" id="GO:0008688">
    <property type="term" value="F:3-(3-hydroxyphenyl)propionate hydroxylase activity"/>
    <property type="evidence" value="ECO:0007669"/>
    <property type="project" value="TreeGrafter"/>
</dbReference>
<dbReference type="GO" id="GO:0071949">
    <property type="term" value="F:FAD binding"/>
    <property type="evidence" value="ECO:0007669"/>
    <property type="project" value="InterPro"/>
</dbReference>
<dbReference type="PRINTS" id="PR00420">
    <property type="entry name" value="RNGMNOXGNASE"/>
</dbReference>
<gene>
    <name evidence="3" type="ORF">XH91_15070</name>
</gene>
<dbReference type="EMBL" id="CP030053">
    <property type="protein sequence ID" value="QAU46556.1"/>
    <property type="molecule type" value="Genomic_DNA"/>
</dbReference>
<protein>
    <submittedName>
        <fullName evidence="3">3-(3-hydroxyphenyl)propionate hydroxylase</fullName>
    </submittedName>
</protein>
<accession>A0AAE6C8H6</accession>
<dbReference type="Gene3D" id="3.30.70.2450">
    <property type="match status" value="1"/>
</dbReference>
<sequence>MQDKSAPEEFDVVIVGRGPVGATLANLLGLCGVRTLVLEREARTYHLPRAVHFDDECMRVFQTIGLADAILPHVILSPGMLFLDAQGNMLLDWSRPQTLTPMGWNLSYRFHQPDLEDVLIAGLARWPHVSLRSRCDVFALDQDETGVSVRYEDLSTGKLSEVRARYVIGCDGARSLVRRFIGSGMDDLGFHERWLVIDVLLRRERDDLGDYSLQHCDPKRPATYVRGTGSRRRWEIKVLPEEDSNDVAQPAKVWELLSRWIAPDDAELERAAVYKFHSVIAQQWRNGRLLLAGDSAHQTPPFLGQGMCAGIRDAANLAWKLASVICSSADASLLDTYQSERQPHVHEFIELAIRLGGVINTKAIEAGLAAGQARENAPVKLEVKKPLLGPGLALGDMPLAGHLAPQFTLKDGSRSDDRIGYNHLLIVESAARLAQLQAGINILTSDDVEGIGPWLREHGIVAALVRPDRYIRGTARNDAELDRLLATIAPSTHVPSAA</sequence>
<dbReference type="SUPFAM" id="SSF51905">
    <property type="entry name" value="FAD/NAD(P)-binding domain"/>
    <property type="match status" value="1"/>
</dbReference>
<dbReference type="GO" id="GO:0019622">
    <property type="term" value="P:3-(3-hydroxy)phenylpropionate catabolic process"/>
    <property type="evidence" value="ECO:0007669"/>
    <property type="project" value="TreeGrafter"/>
</dbReference>
<dbReference type="KEGG" id="bgz:XH91_15070"/>
<dbReference type="FunFam" id="3.30.70.2450:FF:000002">
    <property type="entry name" value="3-(3-hydroxyphenyl)propionate hydroxylase"/>
    <property type="match status" value="1"/>
</dbReference>
<dbReference type="RefSeq" id="WP_128951299.1">
    <property type="nucleotide sequence ID" value="NZ_CP030053.1"/>
</dbReference>
<dbReference type="Proteomes" id="UP000288972">
    <property type="component" value="Chromosome"/>
</dbReference>
<dbReference type="PANTHER" id="PTHR43476:SF3">
    <property type="entry name" value="FAD-BINDING MONOOXYGENASE"/>
    <property type="match status" value="1"/>
</dbReference>
<evidence type="ECO:0000313" key="4">
    <source>
        <dbReference type="Proteomes" id="UP000288972"/>
    </source>
</evidence>
<reference evidence="3 4" key="1">
    <citation type="submission" date="2018-06" db="EMBL/GenBank/DDBJ databases">
        <title>Comparative genomics of rhizobia nodulating Arachis hypogaea in China.</title>
        <authorList>
            <person name="Li Y."/>
        </authorList>
    </citation>
    <scope>NUCLEOTIDE SEQUENCE [LARGE SCALE GENOMIC DNA]</scope>
    <source>
        <strain evidence="3 4">CCBAU 51670</strain>
    </source>
</reference>
<keyword evidence="1" id="KW-0560">Oxidoreductase</keyword>
<evidence type="ECO:0000259" key="2">
    <source>
        <dbReference type="Pfam" id="PF01494"/>
    </source>
</evidence>
<name>A0AAE6C8H6_9BRAD</name>
<organism evidence="3 4">
    <name type="scientific">Bradyrhizobium guangzhouense</name>
    <dbReference type="NCBI Taxonomy" id="1325095"/>
    <lineage>
        <taxon>Bacteria</taxon>
        <taxon>Pseudomonadati</taxon>
        <taxon>Pseudomonadota</taxon>
        <taxon>Alphaproteobacteria</taxon>
        <taxon>Hyphomicrobiales</taxon>
        <taxon>Nitrobacteraceae</taxon>
        <taxon>Bradyrhizobium</taxon>
    </lineage>
</organism>
<evidence type="ECO:0000256" key="1">
    <source>
        <dbReference type="ARBA" id="ARBA00023002"/>
    </source>
</evidence>
<dbReference type="InterPro" id="IPR036188">
    <property type="entry name" value="FAD/NAD-bd_sf"/>
</dbReference>
<dbReference type="InterPro" id="IPR050631">
    <property type="entry name" value="PheA/TfdB_FAD_monoxygenase"/>
</dbReference>
<dbReference type="Pfam" id="PF01494">
    <property type="entry name" value="FAD_binding_3"/>
    <property type="match status" value="1"/>
</dbReference>
<proteinExistence type="predicted"/>